<reference evidence="1 2" key="1">
    <citation type="journal article" date="2016" name="Sci. Rep.">
        <title>Metabolic traits of an uncultured archaeal lineage -MSBL1- from brine pools of the Red Sea.</title>
        <authorList>
            <person name="Mwirichia R."/>
            <person name="Alam I."/>
            <person name="Rashid M."/>
            <person name="Vinu M."/>
            <person name="Ba-Alawi W."/>
            <person name="Anthony Kamau A."/>
            <person name="Kamanda Ngugi D."/>
            <person name="Goker M."/>
            <person name="Klenk H.P."/>
            <person name="Bajic V."/>
            <person name="Stingl U."/>
        </authorList>
    </citation>
    <scope>NUCLEOTIDE SEQUENCE [LARGE SCALE GENOMIC DNA]</scope>
    <source>
        <strain evidence="1">SCGC-AAA259J03</strain>
    </source>
</reference>
<dbReference type="AlphaFoldDB" id="A0A656YWH5"/>
<accession>A0A656YWH5</accession>
<gene>
    <name evidence="1" type="ORF">AKJ39_01845</name>
</gene>
<proteinExistence type="predicted"/>
<evidence type="ECO:0000313" key="1">
    <source>
        <dbReference type="EMBL" id="KXA98513.1"/>
    </source>
</evidence>
<evidence type="ECO:0000313" key="2">
    <source>
        <dbReference type="Proteomes" id="UP000070257"/>
    </source>
</evidence>
<dbReference type="EMBL" id="LHXT01000018">
    <property type="protein sequence ID" value="KXA98513.1"/>
    <property type="molecule type" value="Genomic_DNA"/>
</dbReference>
<comment type="caution">
    <text evidence="1">The sequence shown here is derived from an EMBL/GenBank/DDBJ whole genome shotgun (WGS) entry which is preliminary data.</text>
</comment>
<evidence type="ECO:0008006" key="3">
    <source>
        <dbReference type="Google" id="ProtNLM"/>
    </source>
</evidence>
<sequence>MVIDGANVIRAGRDPSIERLKSAIKQVRDRGHPPLTYADASSKYVLDHVTALPPKFIGDLKHGEVPDGLKDILHDHGFTRPPAANFRKTGGGAGR</sequence>
<organism evidence="1 2">
    <name type="scientific">candidate division MSBL1 archaeon SCGC-AAA259J03</name>
    <dbReference type="NCBI Taxonomy" id="1698269"/>
    <lineage>
        <taxon>Archaea</taxon>
        <taxon>Methanobacteriati</taxon>
        <taxon>Methanobacteriota</taxon>
        <taxon>candidate division MSBL1</taxon>
    </lineage>
</organism>
<name>A0A656YWH5_9EURY</name>
<keyword evidence="2" id="KW-1185">Reference proteome</keyword>
<dbReference type="Proteomes" id="UP000070257">
    <property type="component" value="Unassembled WGS sequence"/>
</dbReference>
<protein>
    <recommendedName>
        <fullName evidence="3">RNase NYN domain-containing protein</fullName>
    </recommendedName>
</protein>